<keyword evidence="3 5" id="KW-0378">Hydrolase</keyword>
<dbReference type="HAMAP" id="MF_00378">
    <property type="entry name" value="Exonuc_7_L"/>
    <property type="match status" value="1"/>
</dbReference>
<comment type="function">
    <text evidence="5">Bidirectionally degrades single-stranded DNA into large acid-insoluble oligonucleotides, which are then degraded further into small acid-soluble oligonucleotides.</text>
</comment>
<evidence type="ECO:0000259" key="8">
    <source>
        <dbReference type="Pfam" id="PF02601"/>
    </source>
</evidence>
<keyword evidence="2 5" id="KW-0540">Nuclease</keyword>
<dbReference type="InterPro" id="IPR003753">
    <property type="entry name" value="Exonuc_VII_L"/>
</dbReference>
<comment type="caution">
    <text evidence="10">The sequence shown here is derived from an EMBL/GenBank/DDBJ whole genome shotgun (WGS) entry which is preliminary data.</text>
</comment>
<evidence type="ECO:0000256" key="3">
    <source>
        <dbReference type="ARBA" id="ARBA00022801"/>
    </source>
</evidence>
<evidence type="ECO:0000256" key="7">
    <source>
        <dbReference type="SAM" id="Coils"/>
    </source>
</evidence>
<dbReference type="CDD" id="cd04489">
    <property type="entry name" value="ExoVII_LU_OBF"/>
    <property type="match status" value="1"/>
</dbReference>
<gene>
    <name evidence="5 10" type="primary">xseA</name>
    <name evidence="10" type="ORF">ACK2TP_05830</name>
</gene>
<reference evidence="10 11" key="1">
    <citation type="submission" date="2024-12" db="EMBL/GenBank/DDBJ databases">
        <authorList>
            <person name="Lee Y."/>
        </authorList>
    </citation>
    <scope>NUCLEOTIDE SEQUENCE [LARGE SCALE GENOMIC DNA]</scope>
    <source>
        <strain evidence="10 11">03SUJ4</strain>
    </source>
</reference>
<feature type="domain" description="Exonuclease VII large subunit C-terminal" evidence="8">
    <location>
        <begin position="215"/>
        <end position="536"/>
    </location>
</feature>
<dbReference type="Pfam" id="PF02601">
    <property type="entry name" value="Exonuc_VII_L"/>
    <property type="match status" value="1"/>
</dbReference>
<keyword evidence="1 5" id="KW-0963">Cytoplasm</keyword>
<keyword evidence="11" id="KW-1185">Reference proteome</keyword>
<dbReference type="Proteomes" id="UP001634747">
    <property type="component" value="Unassembled WGS sequence"/>
</dbReference>
<keyword evidence="4 5" id="KW-0269">Exonuclease</keyword>
<dbReference type="Pfam" id="PF13742">
    <property type="entry name" value="tRNA_anti_2"/>
    <property type="match status" value="1"/>
</dbReference>
<keyword evidence="7" id="KW-0175">Coiled coil</keyword>
<evidence type="ECO:0000259" key="9">
    <source>
        <dbReference type="Pfam" id="PF13742"/>
    </source>
</evidence>
<dbReference type="EC" id="3.1.11.6" evidence="5"/>
<dbReference type="InterPro" id="IPR025824">
    <property type="entry name" value="OB-fold_nuc-bd_dom"/>
</dbReference>
<comment type="subunit">
    <text evidence="5">Heterooligomer composed of large and small subunits.</text>
</comment>
<sequence>MEREPVAPSLAQLHVQRNRARQAKWSAEPTADALGQFGLLFEAPAPPVVEPIVEVAAAETRSVAPVPGPVTASVEVAPEVVRVAERAGVLPERTRDDAPWTVGELVGTLRGRLENHGTVWVVGEICNFRPAQSGHVYFTLKDGAAQVGAVLFRRQAAMLRWQPGDGAAVLLRGRLSVFEGRGQLQLIAEMLEPRGAGALQVQFEQLKAKLRDEGLFDAERKRALPAFPRRVGVVTSVQGAVIRDIVTVCRRRHGCMNLLVYPAAVQGTGAAVEIAAGIRYFNRVAEGGQPSQVVDLIVLARGGGSAEDLAAFNEEALARTIAASHLPVVSAVGHETDFTIADFVADLRAATPSAAAEMITESQHRVEERLQALESRLYRAVRFQQMSARQRFTRLATAGVLQRTQDGIERRQQRVDMLSERLERASIDVRRQAADRLRRLDARLQRQDVRAQLQHARTVLRSRVDRLEKLGAGLTVRSKHRLESASARLGALSPLAVLDRGYALAFTEGGAIVRSAEQLTAGERIVTRFASGSAVARVEEIRSREERGKDGA</sequence>
<dbReference type="PANTHER" id="PTHR30008:SF0">
    <property type="entry name" value="EXODEOXYRIBONUCLEASE 7 LARGE SUBUNIT"/>
    <property type="match status" value="1"/>
</dbReference>
<protein>
    <recommendedName>
        <fullName evidence="5">Exodeoxyribonuclease 7 large subunit</fullName>
        <ecNumber evidence="5">3.1.11.6</ecNumber>
    </recommendedName>
    <alternativeName>
        <fullName evidence="5">Exodeoxyribonuclease VII large subunit</fullName>
        <shortName evidence="5">Exonuclease VII large subunit</shortName>
    </alternativeName>
</protein>
<comment type="catalytic activity">
    <reaction evidence="5 6">
        <text>Exonucleolytic cleavage in either 5'- to 3'- or 3'- to 5'-direction to yield nucleoside 5'-phosphates.</text>
        <dbReference type="EC" id="3.1.11.6"/>
    </reaction>
</comment>
<comment type="similarity">
    <text evidence="5 6">Belongs to the XseA family.</text>
</comment>
<evidence type="ECO:0000313" key="10">
    <source>
        <dbReference type="EMBL" id="MFN2975276.1"/>
    </source>
</evidence>
<dbReference type="GO" id="GO:0008855">
    <property type="term" value="F:exodeoxyribonuclease VII activity"/>
    <property type="evidence" value="ECO:0007669"/>
    <property type="project" value="UniProtKB-EC"/>
</dbReference>
<evidence type="ECO:0000256" key="2">
    <source>
        <dbReference type="ARBA" id="ARBA00022722"/>
    </source>
</evidence>
<accession>A0ABW9KHJ3</accession>
<proteinExistence type="inferred from homology"/>
<feature type="coiled-coil region" evidence="7">
    <location>
        <begin position="408"/>
        <end position="470"/>
    </location>
</feature>
<dbReference type="NCBIfam" id="TIGR00237">
    <property type="entry name" value="xseA"/>
    <property type="match status" value="1"/>
</dbReference>
<evidence type="ECO:0000256" key="6">
    <source>
        <dbReference type="RuleBase" id="RU004355"/>
    </source>
</evidence>
<evidence type="ECO:0000256" key="1">
    <source>
        <dbReference type="ARBA" id="ARBA00022490"/>
    </source>
</evidence>
<dbReference type="EMBL" id="JBJYXY010000001">
    <property type="protein sequence ID" value="MFN2975276.1"/>
    <property type="molecule type" value="Genomic_DNA"/>
</dbReference>
<dbReference type="PANTHER" id="PTHR30008">
    <property type="entry name" value="EXODEOXYRIBONUCLEASE 7 LARGE SUBUNIT"/>
    <property type="match status" value="1"/>
</dbReference>
<feature type="domain" description="OB-fold nucleic acid binding" evidence="9">
    <location>
        <begin position="100"/>
        <end position="191"/>
    </location>
</feature>
<comment type="subcellular location">
    <subcellularLocation>
        <location evidence="5 6">Cytoplasm</location>
    </subcellularLocation>
</comment>
<organism evidence="10 11">
    <name type="scientific">Terriglobus aquaticus</name>
    <dbReference type="NCBI Taxonomy" id="940139"/>
    <lineage>
        <taxon>Bacteria</taxon>
        <taxon>Pseudomonadati</taxon>
        <taxon>Acidobacteriota</taxon>
        <taxon>Terriglobia</taxon>
        <taxon>Terriglobales</taxon>
        <taxon>Acidobacteriaceae</taxon>
        <taxon>Terriglobus</taxon>
    </lineage>
</organism>
<evidence type="ECO:0000256" key="4">
    <source>
        <dbReference type="ARBA" id="ARBA00022839"/>
    </source>
</evidence>
<evidence type="ECO:0000256" key="5">
    <source>
        <dbReference type="HAMAP-Rule" id="MF_00378"/>
    </source>
</evidence>
<dbReference type="InterPro" id="IPR020579">
    <property type="entry name" value="Exonuc_VII_lsu_C"/>
</dbReference>
<evidence type="ECO:0000313" key="11">
    <source>
        <dbReference type="Proteomes" id="UP001634747"/>
    </source>
</evidence>
<name>A0ABW9KHJ3_9BACT</name>
<dbReference type="RefSeq" id="WP_263413194.1">
    <property type="nucleotide sequence ID" value="NZ_BAABBH010000001.1"/>
</dbReference>